<keyword evidence="2" id="KW-1185">Reference proteome</keyword>
<protein>
    <submittedName>
        <fullName evidence="1">Uncharacterized protein</fullName>
    </submittedName>
</protein>
<proteinExistence type="predicted"/>
<dbReference type="Proteomes" id="UP000026962">
    <property type="component" value="Chromosome 5"/>
</dbReference>
<dbReference type="AlphaFoldDB" id="A0A0E0KZL7"/>
<evidence type="ECO:0000313" key="2">
    <source>
        <dbReference type="Proteomes" id="UP000026962"/>
    </source>
</evidence>
<dbReference type="Gramene" id="OPUNC05G06150.1">
    <property type="protein sequence ID" value="OPUNC05G06150.1"/>
    <property type="gene ID" value="OPUNC05G06150"/>
</dbReference>
<reference evidence="1" key="2">
    <citation type="submission" date="2018-05" db="EMBL/GenBank/DDBJ databases">
        <title>OpunRS2 (Oryza punctata Reference Sequence Version 2).</title>
        <authorList>
            <person name="Zhang J."/>
            <person name="Kudrna D."/>
            <person name="Lee S."/>
            <person name="Talag J."/>
            <person name="Welchert J."/>
            <person name="Wing R.A."/>
        </authorList>
    </citation>
    <scope>NUCLEOTIDE SEQUENCE [LARGE SCALE GENOMIC DNA]</scope>
</reference>
<dbReference type="HOGENOM" id="CLU_2531381_0_0_1"/>
<reference evidence="1" key="1">
    <citation type="submission" date="2015-04" db="UniProtKB">
        <authorList>
            <consortium name="EnsemblPlants"/>
        </authorList>
    </citation>
    <scope>IDENTIFICATION</scope>
</reference>
<accession>A0A0E0KZL7</accession>
<sequence length="84" mass="8759">MPLHIAVANTLIESEQTYMPKIGGGNTPLDEGRRCSSKPLVKDALASPLALVGCHSGPGAHSPAGDYSGPGVHPPLPYRFPFPL</sequence>
<organism evidence="1">
    <name type="scientific">Oryza punctata</name>
    <name type="common">Red rice</name>
    <dbReference type="NCBI Taxonomy" id="4537"/>
    <lineage>
        <taxon>Eukaryota</taxon>
        <taxon>Viridiplantae</taxon>
        <taxon>Streptophyta</taxon>
        <taxon>Embryophyta</taxon>
        <taxon>Tracheophyta</taxon>
        <taxon>Spermatophyta</taxon>
        <taxon>Magnoliopsida</taxon>
        <taxon>Liliopsida</taxon>
        <taxon>Poales</taxon>
        <taxon>Poaceae</taxon>
        <taxon>BOP clade</taxon>
        <taxon>Oryzoideae</taxon>
        <taxon>Oryzeae</taxon>
        <taxon>Oryzinae</taxon>
        <taxon>Oryza</taxon>
    </lineage>
</organism>
<name>A0A0E0KZL7_ORYPU</name>
<dbReference type="EnsemblPlants" id="OPUNC05G06150.1">
    <property type="protein sequence ID" value="OPUNC05G06150.1"/>
    <property type="gene ID" value="OPUNC05G06150"/>
</dbReference>
<evidence type="ECO:0000313" key="1">
    <source>
        <dbReference type="EnsemblPlants" id="OPUNC05G06150.1"/>
    </source>
</evidence>